<protein>
    <submittedName>
        <fullName evidence="3">Polysaccharide deacetylase</fullName>
    </submittedName>
</protein>
<dbReference type="InterPro" id="IPR011330">
    <property type="entry name" value="Glyco_hydro/deAcase_b/a-brl"/>
</dbReference>
<comment type="caution">
    <text evidence="3">The sequence shown here is derived from an EMBL/GenBank/DDBJ whole genome shotgun (WGS) entry which is preliminary data.</text>
</comment>
<keyword evidence="1" id="KW-0472">Membrane</keyword>
<dbReference type="SUPFAM" id="SSF88713">
    <property type="entry name" value="Glycoside hydrolase/deacetylase"/>
    <property type="match status" value="1"/>
</dbReference>
<dbReference type="Pfam" id="PF01522">
    <property type="entry name" value="Polysacc_deac_1"/>
    <property type="match status" value="1"/>
</dbReference>
<feature type="transmembrane region" description="Helical" evidence="1">
    <location>
        <begin position="6"/>
        <end position="27"/>
    </location>
</feature>
<dbReference type="GO" id="GO:0005975">
    <property type="term" value="P:carbohydrate metabolic process"/>
    <property type="evidence" value="ECO:0007669"/>
    <property type="project" value="InterPro"/>
</dbReference>
<accession>A0A4U8TCG8</accession>
<dbReference type="CDD" id="cd10955">
    <property type="entry name" value="CE4_BH0857_like"/>
    <property type="match status" value="1"/>
</dbReference>
<feature type="domain" description="NodB homology" evidence="2">
    <location>
        <begin position="77"/>
        <end position="266"/>
    </location>
</feature>
<dbReference type="PROSITE" id="PS51677">
    <property type="entry name" value="NODB"/>
    <property type="match status" value="1"/>
</dbReference>
<dbReference type="GO" id="GO:0016810">
    <property type="term" value="F:hydrolase activity, acting on carbon-nitrogen (but not peptide) bonds"/>
    <property type="evidence" value="ECO:0007669"/>
    <property type="project" value="InterPro"/>
</dbReference>
<keyword evidence="1" id="KW-0812">Transmembrane</keyword>
<dbReference type="Gene3D" id="3.20.20.370">
    <property type="entry name" value="Glycoside hydrolase/deacetylase"/>
    <property type="match status" value="1"/>
</dbReference>
<dbReference type="RefSeq" id="WP_034356058.1">
    <property type="nucleotide sequence ID" value="NZ_JRPR02000001.1"/>
</dbReference>
<dbReference type="OrthoDB" id="9784220at2"/>
<dbReference type="InterPro" id="IPR050248">
    <property type="entry name" value="Polysacc_deacetylase_ArnD"/>
</dbReference>
<organism evidence="3 4">
    <name type="scientific">Helicobacter jaachi</name>
    <dbReference type="NCBI Taxonomy" id="1677920"/>
    <lineage>
        <taxon>Bacteria</taxon>
        <taxon>Pseudomonadati</taxon>
        <taxon>Campylobacterota</taxon>
        <taxon>Epsilonproteobacteria</taxon>
        <taxon>Campylobacterales</taxon>
        <taxon>Helicobacteraceae</taxon>
        <taxon>Helicobacter</taxon>
    </lineage>
</organism>
<dbReference type="EMBL" id="JRPR02000001">
    <property type="protein sequence ID" value="TLD97635.1"/>
    <property type="molecule type" value="Genomic_DNA"/>
</dbReference>
<reference evidence="3 4" key="1">
    <citation type="journal article" date="2014" name="Genome Announc.">
        <title>Draft genome sequences of eight enterohepatic helicobacter species isolated from both laboratory and wild rodents.</title>
        <authorList>
            <person name="Sheh A."/>
            <person name="Shen Z."/>
            <person name="Fox J.G."/>
        </authorList>
    </citation>
    <scope>NUCLEOTIDE SEQUENCE [LARGE SCALE GENOMIC DNA]</scope>
    <source>
        <strain evidence="3 4">MIT 09-6949</strain>
    </source>
</reference>
<keyword evidence="1" id="KW-1133">Transmembrane helix</keyword>
<dbReference type="STRING" id="1677920.LS71_07620"/>
<proteinExistence type="predicted"/>
<evidence type="ECO:0000313" key="3">
    <source>
        <dbReference type="EMBL" id="TLD97635.1"/>
    </source>
</evidence>
<evidence type="ECO:0000256" key="1">
    <source>
        <dbReference type="SAM" id="Phobius"/>
    </source>
</evidence>
<dbReference type="PANTHER" id="PTHR10587:SF134">
    <property type="entry name" value="SECRETED PROTEIN"/>
    <property type="match status" value="1"/>
</dbReference>
<sequence length="269" mass="30430">MRSKYIIFFIAFAIALVVLILGIRAYLSALPKENQVGQAVVLPSLEWLKHKYANASPKQWGEHFEGITSLLPDSQTPVVYLTFDACSGAYDRDLINYLIEQQVEATLFINSRWIDKHLEDFLILAQNPLFSIQNHGTKHRPLSVNGKSIYNIKGTDSIQGVYEEIMDNDRKIFELTGKRARYFRSGTAYYDEVAVSIAKDLGYKIGGFDVLGDGGATFSKKHIIHQAQKARNGSIIIYHLNQPQSETFEGIKEVVPLLREKGFTFKKLP</sequence>
<dbReference type="AlphaFoldDB" id="A0A4U8TCG8"/>
<name>A0A4U8TCG8_9HELI</name>
<gene>
    <name evidence="3" type="ORF">LS71_002515</name>
</gene>
<dbReference type="Proteomes" id="UP000029733">
    <property type="component" value="Unassembled WGS sequence"/>
</dbReference>
<keyword evidence="4" id="KW-1185">Reference proteome</keyword>
<evidence type="ECO:0000313" key="4">
    <source>
        <dbReference type="Proteomes" id="UP000029733"/>
    </source>
</evidence>
<dbReference type="InterPro" id="IPR002509">
    <property type="entry name" value="NODB_dom"/>
</dbReference>
<dbReference type="PANTHER" id="PTHR10587">
    <property type="entry name" value="GLYCOSYL TRANSFERASE-RELATED"/>
    <property type="match status" value="1"/>
</dbReference>
<evidence type="ECO:0000259" key="2">
    <source>
        <dbReference type="PROSITE" id="PS51677"/>
    </source>
</evidence>